<proteinExistence type="predicted"/>
<dbReference type="EMBL" id="MRTP01000001">
    <property type="protein sequence ID" value="OMF58822.1"/>
    <property type="molecule type" value="Genomic_DNA"/>
</dbReference>
<dbReference type="PANTHER" id="PTHR30146">
    <property type="entry name" value="LACI-RELATED TRANSCRIPTIONAL REPRESSOR"/>
    <property type="match status" value="1"/>
</dbReference>
<dbReference type="InterPro" id="IPR046335">
    <property type="entry name" value="LacI/GalR-like_sensor"/>
</dbReference>
<dbReference type="Pfam" id="PF00392">
    <property type="entry name" value="GntR"/>
    <property type="match status" value="1"/>
</dbReference>
<protein>
    <submittedName>
        <fullName evidence="5">GntR family transcriptional regulator</fullName>
    </submittedName>
</protein>
<dbReference type="Proteomes" id="UP000187172">
    <property type="component" value="Unassembled WGS sequence"/>
</dbReference>
<keyword evidence="6" id="KW-1185">Reference proteome</keyword>
<organism evidence="5 6">
    <name type="scientific">Paenibacillus rhizosphaerae</name>
    <dbReference type="NCBI Taxonomy" id="297318"/>
    <lineage>
        <taxon>Bacteria</taxon>
        <taxon>Bacillati</taxon>
        <taxon>Bacillota</taxon>
        <taxon>Bacilli</taxon>
        <taxon>Bacillales</taxon>
        <taxon>Paenibacillaceae</taxon>
        <taxon>Paenibacillus</taxon>
    </lineage>
</organism>
<dbReference type="CDD" id="cd06267">
    <property type="entry name" value="PBP1_LacI_sugar_binding-like"/>
    <property type="match status" value="1"/>
</dbReference>
<dbReference type="FunFam" id="1.10.10.10:FF:000079">
    <property type="entry name" value="GntR family transcriptional regulator"/>
    <property type="match status" value="1"/>
</dbReference>
<keyword evidence="3" id="KW-0804">Transcription</keyword>
<keyword evidence="2" id="KW-0238">DNA-binding</keyword>
<dbReference type="GO" id="GO:0003700">
    <property type="term" value="F:DNA-binding transcription factor activity"/>
    <property type="evidence" value="ECO:0007669"/>
    <property type="project" value="InterPro"/>
</dbReference>
<dbReference type="PROSITE" id="PS50949">
    <property type="entry name" value="HTH_GNTR"/>
    <property type="match status" value="1"/>
</dbReference>
<dbReference type="Pfam" id="PF13377">
    <property type="entry name" value="Peripla_BP_3"/>
    <property type="match status" value="1"/>
</dbReference>
<evidence type="ECO:0000256" key="3">
    <source>
        <dbReference type="ARBA" id="ARBA00023163"/>
    </source>
</evidence>
<name>A0A1R1F466_9BACL</name>
<dbReference type="InterPro" id="IPR000524">
    <property type="entry name" value="Tscrpt_reg_HTH_GntR"/>
</dbReference>
<feature type="domain" description="HTH gntR-type" evidence="4">
    <location>
        <begin position="9"/>
        <end position="77"/>
    </location>
</feature>
<dbReference type="AlphaFoldDB" id="A0A1R1F466"/>
<evidence type="ECO:0000256" key="1">
    <source>
        <dbReference type="ARBA" id="ARBA00023015"/>
    </source>
</evidence>
<dbReference type="SUPFAM" id="SSF53822">
    <property type="entry name" value="Periplasmic binding protein-like I"/>
    <property type="match status" value="1"/>
</dbReference>
<evidence type="ECO:0000256" key="2">
    <source>
        <dbReference type="ARBA" id="ARBA00023125"/>
    </source>
</evidence>
<dbReference type="PANTHER" id="PTHR30146:SF109">
    <property type="entry name" value="HTH-TYPE TRANSCRIPTIONAL REGULATOR GALS"/>
    <property type="match status" value="1"/>
</dbReference>
<accession>A0A1R1F466</accession>
<dbReference type="InterPro" id="IPR028082">
    <property type="entry name" value="Peripla_BP_I"/>
</dbReference>
<dbReference type="Gene3D" id="3.40.50.2300">
    <property type="match status" value="2"/>
</dbReference>
<dbReference type="SMART" id="SM00345">
    <property type="entry name" value="HTH_GNTR"/>
    <property type="match status" value="1"/>
</dbReference>
<dbReference type="SUPFAM" id="SSF46785">
    <property type="entry name" value="Winged helix' DNA-binding domain"/>
    <property type="match status" value="1"/>
</dbReference>
<dbReference type="InterPro" id="IPR036390">
    <property type="entry name" value="WH_DNA-bd_sf"/>
</dbReference>
<gene>
    <name evidence="5" type="ORF">BK138_10140</name>
</gene>
<evidence type="ECO:0000313" key="5">
    <source>
        <dbReference type="EMBL" id="OMF58822.1"/>
    </source>
</evidence>
<dbReference type="CDD" id="cd07377">
    <property type="entry name" value="WHTH_GntR"/>
    <property type="match status" value="1"/>
</dbReference>
<evidence type="ECO:0000259" key="4">
    <source>
        <dbReference type="PROSITE" id="PS50949"/>
    </source>
</evidence>
<sequence>MDMEKSDKTPMYQYIMNDIKRKIASGELKPHDPLPTQIELAKEYNTSEITSRRALSDLVQEGFVYRIRGKGSFVHENPAQADSKGLRTLYFAHQNHEVSILNHPFFTDMFEGIKEVCDDNGVAFHIWDIGENYELPEDPGAGIILLTVKGHFDFSRLTAWQEENRRIVTVHFYYPHLGIPYVIADNLTGGYLATQHLISQGHQRIGIILTGSSLLELNQDFSLRLQGYKLALTQHNIPFHPDLITVVDGEDERAEMGEEGFKRLMKLPEPPTAIFATSDYKAFGAMNAARESGMSIPEDISIIGYDDVKLGEYSYPRLTTVNQNTRKMGQRAAEILLFELEEDHSSLVKDEIVPTLILRDSTAPLSAKQRIRNS</sequence>
<reference evidence="5 6" key="1">
    <citation type="submission" date="2016-11" db="EMBL/GenBank/DDBJ databases">
        <title>Paenibacillus species isolates.</title>
        <authorList>
            <person name="Beno S.M."/>
        </authorList>
    </citation>
    <scope>NUCLEOTIDE SEQUENCE [LARGE SCALE GENOMIC DNA]</scope>
    <source>
        <strain evidence="5 6">FSL R5-0378</strain>
    </source>
</reference>
<dbReference type="InterPro" id="IPR036388">
    <property type="entry name" value="WH-like_DNA-bd_sf"/>
</dbReference>
<dbReference type="GO" id="GO:0000976">
    <property type="term" value="F:transcription cis-regulatory region binding"/>
    <property type="evidence" value="ECO:0007669"/>
    <property type="project" value="TreeGrafter"/>
</dbReference>
<keyword evidence="1" id="KW-0805">Transcription regulation</keyword>
<dbReference type="Gene3D" id="1.10.10.10">
    <property type="entry name" value="Winged helix-like DNA-binding domain superfamily/Winged helix DNA-binding domain"/>
    <property type="match status" value="1"/>
</dbReference>
<dbReference type="RefSeq" id="WP_076168972.1">
    <property type="nucleotide sequence ID" value="NZ_MRTP01000001.1"/>
</dbReference>
<comment type="caution">
    <text evidence="5">The sequence shown here is derived from an EMBL/GenBank/DDBJ whole genome shotgun (WGS) entry which is preliminary data.</text>
</comment>
<dbReference type="STRING" id="297318.BK138_10140"/>
<evidence type="ECO:0000313" key="6">
    <source>
        <dbReference type="Proteomes" id="UP000187172"/>
    </source>
</evidence>